<keyword evidence="2" id="KW-1185">Reference proteome</keyword>
<reference evidence="1 2" key="1">
    <citation type="journal article" date="2014" name="Genome Biol. Evol.">
        <title>The genome of the myxosporean Thelohanellus kitauei shows adaptations to nutrient acquisition within its fish host.</title>
        <authorList>
            <person name="Yang Y."/>
            <person name="Xiong J."/>
            <person name="Zhou Z."/>
            <person name="Huo F."/>
            <person name="Miao W."/>
            <person name="Ran C."/>
            <person name="Liu Y."/>
            <person name="Zhang J."/>
            <person name="Feng J."/>
            <person name="Wang M."/>
            <person name="Wang M."/>
            <person name="Wang L."/>
            <person name="Yao B."/>
        </authorList>
    </citation>
    <scope>NUCLEOTIDE SEQUENCE [LARGE SCALE GENOMIC DNA]</scope>
    <source>
        <strain evidence="1">Wuqing</strain>
    </source>
</reference>
<name>A0A0C2JQJ4_THEKT</name>
<protein>
    <submittedName>
        <fullName evidence="1">SCAN domain-containing protein 3</fullName>
    </submittedName>
</protein>
<dbReference type="OrthoDB" id="6604388at2759"/>
<evidence type="ECO:0000313" key="1">
    <source>
        <dbReference type="EMBL" id="KII71633.1"/>
    </source>
</evidence>
<dbReference type="EMBL" id="JWZT01001684">
    <property type="protein sequence ID" value="KII71633.1"/>
    <property type="molecule type" value="Genomic_DNA"/>
</dbReference>
<dbReference type="PANTHER" id="PTHR45913:SF5">
    <property type="entry name" value="GENERAL TRANSCRIPTION FACTOR II-I REPEAT DOMAIN-CONTAINING PROTEIN 2A-LIKE PROTEIN"/>
    <property type="match status" value="1"/>
</dbReference>
<sequence length="138" mass="15979">MTVTQFIRIHGKSFDIKKKANEHCKSIVFASYEVPLLLARKKKPFTDAEEIKLTLKIAAGILDDKNCKKFDQIPLSNNTMTRRLEEVASDVYRQSQDHIKNCIFFSMAMDELNDISHTHQVAVFFKQLTITLLLLKNY</sequence>
<dbReference type="Proteomes" id="UP000031668">
    <property type="component" value="Unassembled WGS sequence"/>
</dbReference>
<dbReference type="PANTHER" id="PTHR45913">
    <property type="entry name" value="EPM2A-INTERACTING PROTEIN 1"/>
    <property type="match status" value="1"/>
</dbReference>
<proteinExistence type="predicted"/>
<gene>
    <name evidence="1" type="ORF">RF11_13489</name>
</gene>
<dbReference type="OMA" id="KANEHCK"/>
<accession>A0A0C2JQJ4</accession>
<evidence type="ECO:0000313" key="2">
    <source>
        <dbReference type="Proteomes" id="UP000031668"/>
    </source>
</evidence>
<organism evidence="1 2">
    <name type="scientific">Thelohanellus kitauei</name>
    <name type="common">Myxosporean</name>
    <dbReference type="NCBI Taxonomy" id="669202"/>
    <lineage>
        <taxon>Eukaryota</taxon>
        <taxon>Metazoa</taxon>
        <taxon>Cnidaria</taxon>
        <taxon>Myxozoa</taxon>
        <taxon>Myxosporea</taxon>
        <taxon>Bivalvulida</taxon>
        <taxon>Platysporina</taxon>
        <taxon>Myxobolidae</taxon>
        <taxon>Thelohanellus</taxon>
    </lineage>
</organism>
<dbReference type="AlphaFoldDB" id="A0A0C2JQJ4"/>
<comment type="caution">
    <text evidence="1">The sequence shown here is derived from an EMBL/GenBank/DDBJ whole genome shotgun (WGS) entry which is preliminary data.</text>
</comment>